<gene>
    <name evidence="2" type="ORF">WOLCODRAFT_151887</name>
</gene>
<proteinExistence type="predicted"/>
<keyword evidence="3" id="KW-1185">Reference proteome</keyword>
<evidence type="ECO:0000313" key="3">
    <source>
        <dbReference type="Proteomes" id="UP000218811"/>
    </source>
</evidence>
<accession>A0A2H3JPL7</accession>
<evidence type="ECO:0000313" key="2">
    <source>
        <dbReference type="EMBL" id="PCH41853.1"/>
    </source>
</evidence>
<dbReference type="AlphaFoldDB" id="A0A2H3JPL7"/>
<dbReference type="EMBL" id="KB468124">
    <property type="protein sequence ID" value="PCH41853.1"/>
    <property type="molecule type" value="Genomic_DNA"/>
</dbReference>
<evidence type="ECO:0000256" key="1">
    <source>
        <dbReference type="SAM" id="MobiDB-lite"/>
    </source>
</evidence>
<sequence>MEQNDEQIAKMPQLMMVVEDQPIIELKDLGEDQWWKTEWPTSEGDALRTPFAGKKRPQEEREEQRNEDSSQSGSSSKGDGGKDGDEDEEEEEEEEEEGGGGGR</sequence>
<name>A0A2H3JPL7_WOLCO</name>
<organism evidence="2 3">
    <name type="scientific">Wolfiporia cocos (strain MD-104)</name>
    <name type="common">Brown rot fungus</name>
    <dbReference type="NCBI Taxonomy" id="742152"/>
    <lineage>
        <taxon>Eukaryota</taxon>
        <taxon>Fungi</taxon>
        <taxon>Dikarya</taxon>
        <taxon>Basidiomycota</taxon>
        <taxon>Agaricomycotina</taxon>
        <taxon>Agaricomycetes</taxon>
        <taxon>Polyporales</taxon>
        <taxon>Phaeolaceae</taxon>
        <taxon>Wolfiporia</taxon>
    </lineage>
</organism>
<feature type="compositionally biased region" description="Basic and acidic residues" evidence="1">
    <location>
        <begin position="56"/>
        <end position="68"/>
    </location>
</feature>
<reference evidence="2 3" key="1">
    <citation type="journal article" date="2012" name="Science">
        <title>The Paleozoic origin of enzymatic lignin decomposition reconstructed from 31 fungal genomes.</title>
        <authorList>
            <person name="Floudas D."/>
            <person name="Binder M."/>
            <person name="Riley R."/>
            <person name="Barry K."/>
            <person name="Blanchette R.A."/>
            <person name="Henrissat B."/>
            <person name="Martinez A.T."/>
            <person name="Otillar R."/>
            <person name="Spatafora J.W."/>
            <person name="Yadav J.S."/>
            <person name="Aerts A."/>
            <person name="Benoit I."/>
            <person name="Boyd A."/>
            <person name="Carlson A."/>
            <person name="Copeland A."/>
            <person name="Coutinho P.M."/>
            <person name="de Vries R.P."/>
            <person name="Ferreira P."/>
            <person name="Findley K."/>
            <person name="Foster B."/>
            <person name="Gaskell J."/>
            <person name="Glotzer D."/>
            <person name="Gorecki P."/>
            <person name="Heitman J."/>
            <person name="Hesse C."/>
            <person name="Hori C."/>
            <person name="Igarashi K."/>
            <person name="Jurgens J.A."/>
            <person name="Kallen N."/>
            <person name="Kersten P."/>
            <person name="Kohler A."/>
            <person name="Kuees U."/>
            <person name="Kumar T.K.A."/>
            <person name="Kuo A."/>
            <person name="LaButti K."/>
            <person name="Larrondo L.F."/>
            <person name="Lindquist E."/>
            <person name="Ling A."/>
            <person name="Lombard V."/>
            <person name="Lucas S."/>
            <person name="Lundell T."/>
            <person name="Martin R."/>
            <person name="McLaughlin D.J."/>
            <person name="Morgenstern I."/>
            <person name="Morin E."/>
            <person name="Murat C."/>
            <person name="Nagy L.G."/>
            <person name="Nolan M."/>
            <person name="Ohm R.A."/>
            <person name="Patyshakuliyeva A."/>
            <person name="Rokas A."/>
            <person name="Ruiz-Duenas F.J."/>
            <person name="Sabat G."/>
            <person name="Salamov A."/>
            <person name="Samejima M."/>
            <person name="Schmutz J."/>
            <person name="Slot J.C."/>
            <person name="St John F."/>
            <person name="Stenlid J."/>
            <person name="Sun H."/>
            <person name="Sun S."/>
            <person name="Syed K."/>
            <person name="Tsang A."/>
            <person name="Wiebenga A."/>
            <person name="Young D."/>
            <person name="Pisabarro A."/>
            <person name="Eastwood D.C."/>
            <person name="Martin F."/>
            <person name="Cullen D."/>
            <person name="Grigoriev I.V."/>
            <person name="Hibbett D.S."/>
        </authorList>
    </citation>
    <scope>NUCLEOTIDE SEQUENCE [LARGE SCALE GENOMIC DNA]</scope>
    <source>
        <strain evidence="2 3">MD-104</strain>
    </source>
</reference>
<feature type="compositionally biased region" description="Acidic residues" evidence="1">
    <location>
        <begin position="84"/>
        <end position="103"/>
    </location>
</feature>
<protein>
    <submittedName>
        <fullName evidence="2">Uncharacterized protein</fullName>
    </submittedName>
</protein>
<dbReference type="Proteomes" id="UP000218811">
    <property type="component" value="Unassembled WGS sequence"/>
</dbReference>
<feature type="region of interest" description="Disordered" evidence="1">
    <location>
        <begin position="35"/>
        <end position="103"/>
    </location>
</feature>